<name>A0ABU1FA35_9RHOB</name>
<evidence type="ECO:0000313" key="2">
    <source>
        <dbReference type="Proteomes" id="UP001247754"/>
    </source>
</evidence>
<proteinExistence type="predicted"/>
<accession>A0ABU1FA35</accession>
<gene>
    <name evidence="1" type="ORF">RGD00_12570</name>
</gene>
<sequence length="189" mass="19922">MPDLLKTVLRRGVAFATGAGVALAGVWALRAFNGPDEATLLHGLLRDHCLPWVTDAVTPFADVGQPVSPAEMMLIDDPMRKWSIGARRIADGRFEAAWGATTDSWVPSRLCLITAAETDGFAVPPGSLVTGLTEALAGTGLKPENPAPVDGPTVIGWVRDGDLPYTGLRLVIVAAPGRILSAQMVDDQD</sequence>
<dbReference type="EMBL" id="JAVKPH010000013">
    <property type="protein sequence ID" value="MDR5653443.1"/>
    <property type="molecule type" value="Genomic_DNA"/>
</dbReference>
<evidence type="ECO:0000313" key="1">
    <source>
        <dbReference type="EMBL" id="MDR5653443.1"/>
    </source>
</evidence>
<protein>
    <submittedName>
        <fullName evidence="1">Uncharacterized protein</fullName>
    </submittedName>
</protein>
<dbReference type="Proteomes" id="UP001247754">
    <property type="component" value="Unassembled WGS sequence"/>
</dbReference>
<reference evidence="1 2" key="1">
    <citation type="submission" date="2023-09" db="EMBL/GenBank/DDBJ databases">
        <title>Xinfangfangia sedmenti sp. nov., isolated the sedment.</title>
        <authorList>
            <person name="Xu L."/>
        </authorList>
    </citation>
    <scope>NUCLEOTIDE SEQUENCE [LARGE SCALE GENOMIC DNA]</scope>
    <source>
        <strain evidence="1 2">LG-4</strain>
    </source>
</reference>
<dbReference type="RefSeq" id="WP_310457681.1">
    <property type="nucleotide sequence ID" value="NZ_JAVKPH010000013.1"/>
</dbReference>
<organism evidence="1 2">
    <name type="scientific">Ruixingdingia sedimenti</name>
    <dbReference type="NCBI Taxonomy" id="3073604"/>
    <lineage>
        <taxon>Bacteria</taxon>
        <taxon>Pseudomonadati</taxon>
        <taxon>Pseudomonadota</taxon>
        <taxon>Alphaproteobacteria</taxon>
        <taxon>Rhodobacterales</taxon>
        <taxon>Paracoccaceae</taxon>
        <taxon>Ruixingdingia</taxon>
    </lineage>
</organism>
<keyword evidence="2" id="KW-1185">Reference proteome</keyword>
<comment type="caution">
    <text evidence="1">The sequence shown here is derived from an EMBL/GenBank/DDBJ whole genome shotgun (WGS) entry which is preliminary data.</text>
</comment>